<keyword evidence="1" id="KW-0472">Membrane</keyword>
<dbReference type="AlphaFoldDB" id="A0A822YYU6"/>
<sequence>MPTPLNVLAVLLWVPMGVFLAKCMIQLKK</sequence>
<keyword evidence="1" id="KW-1133">Transmembrane helix</keyword>
<feature type="transmembrane region" description="Helical" evidence="1">
    <location>
        <begin position="6"/>
        <end position="25"/>
    </location>
</feature>
<evidence type="ECO:0000256" key="1">
    <source>
        <dbReference type="SAM" id="Phobius"/>
    </source>
</evidence>
<evidence type="ECO:0000313" key="2">
    <source>
        <dbReference type="EMBL" id="DAD37403.1"/>
    </source>
</evidence>
<protein>
    <submittedName>
        <fullName evidence="2">Uncharacterized protein</fullName>
    </submittedName>
</protein>
<dbReference type="Proteomes" id="UP000607653">
    <property type="component" value="Unassembled WGS sequence"/>
</dbReference>
<name>A0A822YYU6_NELNU</name>
<comment type="caution">
    <text evidence="2">The sequence shown here is derived from an EMBL/GenBank/DDBJ whole genome shotgun (WGS) entry which is preliminary data.</text>
</comment>
<gene>
    <name evidence="2" type="ORF">HUJ06_008044</name>
</gene>
<accession>A0A822YYU6</accession>
<evidence type="ECO:0000313" key="3">
    <source>
        <dbReference type="Proteomes" id="UP000607653"/>
    </source>
</evidence>
<keyword evidence="1" id="KW-0812">Transmembrane</keyword>
<keyword evidence="3" id="KW-1185">Reference proteome</keyword>
<proteinExistence type="predicted"/>
<reference evidence="2 3" key="1">
    <citation type="journal article" date="2020" name="Mol. Biol. Evol.">
        <title>Distinct Expression and Methylation Patterns for Genes with Different Fates following a Single Whole-Genome Duplication in Flowering Plants.</title>
        <authorList>
            <person name="Shi T."/>
            <person name="Rahmani R.S."/>
            <person name="Gugger P.F."/>
            <person name="Wang M."/>
            <person name="Li H."/>
            <person name="Zhang Y."/>
            <person name="Li Z."/>
            <person name="Wang Q."/>
            <person name="Van de Peer Y."/>
            <person name="Marchal K."/>
            <person name="Chen J."/>
        </authorList>
    </citation>
    <scope>NUCLEOTIDE SEQUENCE [LARGE SCALE GENOMIC DNA]</scope>
    <source>
        <tissue evidence="2">Leaf</tissue>
    </source>
</reference>
<organism evidence="2 3">
    <name type="scientific">Nelumbo nucifera</name>
    <name type="common">Sacred lotus</name>
    <dbReference type="NCBI Taxonomy" id="4432"/>
    <lineage>
        <taxon>Eukaryota</taxon>
        <taxon>Viridiplantae</taxon>
        <taxon>Streptophyta</taxon>
        <taxon>Embryophyta</taxon>
        <taxon>Tracheophyta</taxon>
        <taxon>Spermatophyta</taxon>
        <taxon>Magnoliopsida</taxon>
        <taxon>Proteales</taxon>
        <taxon>Nelumbonaceae</taxon>
        <taxon>Nelumbo</taxon>
    </lineage>
</organism>
<dbReference type="EMBL" id="DUZY01000004">
    <property type="protein sequence ID" value="DAD37403.1"/>
    <property type="molecule type" value="Genomic_DNA"/>
</dbReference>